<gene>
    <name evidence="1" type="ORF">PZA18_20635</name>
</gene>
<dbReference type="EMBL" id="JARRAF010000038">
    <property type="protein sequence ID" value="MDK2126451.1"/>
    <property type="molecule type" value="Genomic_DNA"/>
</dbReference>
<sequence>MRTSKRLLCTLGIMLPLLSVQIGQAGGLSRLLKSDAETVWQCPPGQSCAEKPDYRALYLKTDDTELYLSFSGALKDRFDAATLNKEFRFGDLYLHGKDGIIALHAEPGTQAEARIKFLPASAGRVKAIVTGKRYRLQTDGKPSQPGAECKTDDVAGFCREEKRISKPIEIKLDIALPKL</sequence>
<proteinExistence type="predicted"/>
<reference evidence="1" key="1">
    <citation type="submission" date="2023-03" db="EMBL/GenBank/DDBJ databases">
        <title>Chitinimonas shenzhenensis gen. nov., sp. nov., a novel member of family Burkholderiaceae isolated from activated sludge collected in Shen Zhen, China.</title>
        <authorList>
            <person name="Wang X."/>
        </authorList>
    </citation>
    <scope>NUCLEOTIDE SEQUENCE</scope>
    <source>
        <strain evidence="1">DQS-5</strain>
    </source>
</reference>
<name>A0ABT7E2A7_9NEIS</name>
<dbReference type="Proteomes" id="UP001172778">
    <property type="component" value="Unassembled WGS sequence"/>
</dbReference>
<comment type="caution">
    <text evidence="1">The sequence shown here is derived from an EMBL/GenBank/DDBJ whole genome shotgun (WGS) entry which is preliminary data.</text>
</comment>
<protein>
    <submittedName>
        <fullName evidence="1">Uncharacterized protein</fullName>
    </submittedName>
</protein>
<accession>A0ABT7E2A7</accession>
<evidence type="ECO:0000313" key="2">
    <source>
        <dbReference type="Proteomes" id="UP001172778"/>
    </source>
</evidence>
<evidence type="ECO:0000313" key="1">
    <source>
        <dbReference type="EMBL" id="MDK2126451.1"/>
    </source>
</evidence>
<dbReference type="RefSeq" id="WP_284102769.1">
    <property type="nucleotide sequence ID" value="NZ_JARRAF010000038.1"/>
</dbReference>
<keyword evidence="2" id="KW-1185">Reference proteome</keyword>
<organism evidence="1 2">
    <name type="scientific">Parachitinimonas caeni</name>
    <dbReference type="NCBI Taxonomy" id="3031301"/>
    <lineage>
        <taxon>Bacteria</taxon>
        <taxon>Pseudomonadati</taxon>
        <taxon>Pseudomonadota</taxon>
        <taxon>Betaproteobacteria</taxon>
        <taxon>Neisseriales</taxon>
        <taxon>Chitinibacteraceae</taxon>
        <taxon>Parachitinimonas</taxon>
    </lineage>
</organism>